<dbReference type="SUPFAM" id="SSF56935">
    <property type="entry name" value="Porins"/>
    <property type="match status" value="1"/>
</dbReference>
<dbReference type="NCBIfam" id="NF033709">
    <property type="entry name" value="PorV_fam"/>
    <property type="match status" value="1"/>
</dbReference>
<reference evidence="1 2" key="1">
    <citation type="submission" date="2017-07" db="EMBL/GenBank/DDBJ databases">
        <title>Recovery of genomes from metagenomes via a dereplication, aggregation, and scoring strategy.</title>
        <authorList>
            <person name="Sieber C.M."/>
            <person name="Probst A.J."/>
            <person name="Sharrar A."/>
            <person name="Thomas B.C."/>
            <person name="Hess M."/>
            <person name="Tringe S.G."/>
            <person name="Banfield J.F."/>
        </authorList>
    </citation>
    <scope>NUCLEOTIDE SEQUENCE [LARGE SCALE GENOMIC DNA]</scope>
    <source>
        <strain evidence="1">JGI_Cruoil_03_44_89</strain>
    </source>
</reference>
<protein>
    <recommendedName>
        <fullName evidence="3">PorV/PorQ family protein</fullName>
    </recommendedName>
</protein>
<evidence type="ECO:0008006" key="3">
    <source>
        <dbReference type="Google" id="ProtNLM"/>
    </source>
</evidence>
<gene>
    <name evidence="1" type="ORF">CH333_03830</name>
</gene>
<name>A0A235BVQ1_UNCW3</name>
<evidence type="ECO:0000313" key="1">
    <source>
        <dbReference type="EMBL" id="OYD16264.1"/>
    </source>
</evidence>
<organism evidence="1 2">
    <name type="scientific">candidate division WOR-3 bacterium JGI_Cruoil_03_44_89</name>
    <dbReference type="NCBI Taxonomy" id="1973748"/>
    <lineage>
        <taxon>Bacteria</taxon>
        <taxon>Bacteria division WOR-3</taxon>
    </lineage>
</organism>
<evidence type="ECO:0000313" key="2">
    <source>
        <dbReference type="Proteomes" id="UP000215215"/>
    </source>
</evidence>
<proteinExistence type="predicted"/>
<accession>A0A235BVQ1</accession>
<sequence length="345" mass="37467">MKRFIVIAILFPLVAGVGFSAEFSKIGTAGAQFLKIGAEPRGMGMGGACVAVITGAPSIYWNPAGIAFSNNLEFLLSDVEWVYDIRNNFLSCVIPGLPFGNLGISITALTMGEEDVTTVDESEGTGETWGAQSIAATISWGRMLTDKFAFGINVKLLQEKIWDMTANGLAFDIGSYLTPGYWGNLRLAFVLTNFGPDMQFEGGQLVTDITVPEWPPGYVGPMPGEFKSASYALPVAITLGLAYDVIDTPGNRWTFAFDLKHSNDGAEKYRMGTEYAFSELLFLRAGYEYDPDIPDEDRDEDNLQRLTFGVGLNPLLGGSPFNINYGYQDLGLLGIGHRLSVGMSF</sequence>
<dbReference type="Gene3D" id="2.40.160.60">
    <property type="entry name" value="Outer membrane protein transport protein (OMPP1/FadL/TodX)"/>
    <property type="match status" value="1"/>
</dbReference>
<dbReference type="AlphaFoldDB" id="A0A235BVQ1"/>
<dbReference type="EMBL" id="NOZQ01000075">
    <property type="protein sequence ID" value="OYD16264.1"/>
    <property type="molecule type" value="Genomic_DNA"/>
</dbReference>
<dbReference type="Proteomes" id="UP000215215">
    <property type="component" value="Unassembled WGS sequence"/>
</dbReference>
<comment type="caution">
    <text evidence="1">The sequence shown here is derived from an EMBL/GenBank/DDBJ whole genome shotgun (WGS) entry which is preliminary data.</text>
</comment>